<name>S4PAC0_9NEOP</name>
<sequence>MVIALDGNSNMEVAGASSPLYFPSRLVRQTPKAGDNCILICHHHTAYIKLHVNQPLNSLRIEFKVFGYHDKYFSLTKYLHVALYEFKQTIGMPYRWLVTYQIHDILCPSLVVSRDAI</sequence>
<proteinExistence type="predicted"/>
<reference evidence="1" key="1">
    <citation type="journal article" date="2013" name="BMC Genomics">
        <title>Unscrambling butterfly oogenesis.</title>
        <authorList>
            <person name="Carter J.M."/>
            <person name="Baker S.C."/>
            <person name="Pink R."/>
            <person name="Carter D.R."/>
            <person name="Collins A."/>
            <person name="Tomlin J."/>
            <person name="Gibbs M."/>
            <person name="Breuker C.J."/>
        </authorList>
    </citation>
    <scope>NUCLEOTIDE SEQUENCE</scope>
    <source>
        <tissue evidence="1">Ovary</tissue>
    </source>
</reference>
<organism evidence="1">
    <name type="scientific">Pararge aegeria</name>
    <name type="common">speckled wood butterfly</name>
    <dbReference type="NCBI Taxonomy" id="116150"/>
    <lineage>
        <taxon>Eukaryota</taxon>
        <taxon>Metazoa</taxon>
        <taxon>Ecdysozoa</taxon>
        <taxon>Arthropoda</taxon>
        <taxon>Hexapoda</taxon>
        <taxon>Insecta</taxon>
        <taxon>Pterygota</taxon>
        <taxon>Neoptera</taxon>
        <taxon>Endopterygota</taxon>
        <taxon>Lepidoptera</taxon>
        <taxon>Glossata</taxon>
        <taxon>Ditrysia</taxon>
        <taxon>Papilionoidea</taxon>
        <taxon>Nymphalidae</taxon>
        <taxon>Satyrinae</taxon>
        <taxon>Satyrini</taxon>
        <taxon>Parargina</taxon>
        <taxon>Pararge</taxon>
    </lineage>
</organism>
<reference evidence="1" key="2">
    <citation type="submission" date="2013-05" db="EMBL/GenBank/DDBJ databases">
        <authorList>
            <person name="Carter J.-M."/>
            <person name="Baker S.C."/>
            <person name="Pink R."/>
            <person name="Carter D.R.F."/>
            <person name="Collins A."/>
            <person name="Tomlin J."/>
            <person name="Gibbs M."/>
            <person name="Breuker C.J."/>
        </authorList>
    </citation>
    <scope>NUCLEOTIDE SEQUENCE</scope>
    <source>
        <tissue evidence="1">Ovary</tissue>
    </source>
</reference>
<dbReference type="EMBL" id="GAIX01005101">
    <property type="protein sequence ID" value="JAA87459.1"/>
    <property type="molecule type" value="Transcribed_RNA"/>
</dbReference>
<accession>S4PAC0</accession>
<dbReference type="AlphaFoldDB" id="S4PAC0"/>
<evidence type="ECO:0000313" key="1">
    <source>
        <dbReference type="EMBL" id="JAA87459.1"/>
    </source>
</evidence>
<protein>
    <submittedName>
        <fullName evidence="1">Uncharacterized protein</fullName>
    </submittedName>
</protein>